<reference evidence="2" key="1">
    <citation type="submission" date="2021-01" db="EMBL/GenBank/DDBJ databases">
        <title>Whole genome shotgun sequence of Planotetraspora silvatica NBRC 100141.</title>
        <authorList>
            <person name="Komaki H."/>
            <person name="Tamura T."/>
        </authorList>
    </citation>
    <scope>NUCLEOTIDE SEQUENCE</scope>
    <source>
        <strain evidence="2">NBRC 100141</strain>
    </source>
</reference>
<protein>
    <submittedName>
        <fullName evidence="2">Uncharacterized protein</fullName>
    </submittedName>
</protein>
<accession>A0A8J3XNV7</accession>
<organism evidence="2 3">
    <name type="scientific">Planotetraspora silvatica</name>
    <dbReference type="NCBI Taxonomy" id="234614"/>
    <lineage>
        <taxon>Bacteria</taxon>
        <taxon>Bacillati</taxon>
        <taxon>Actinomycetota</taxon>
        <taxon>Actinomycetes</taxon>
        <taxon>Streptosporangiales</taxon>
        <taxon>Streptosporangiaceae</taxon>
        <taxon>Planotetraspora</taxon>
    </lineage>
</organism>
<evidence type="ECO:0000313" key="3">
    <source>
        <dbReference type="Proteomes" id="UP000644610"/>
    </source>
</evidence>
<dbReference type="EMBL" id="BOOQ01000038">
    <property type="protein sequence ID" value="GII48997.1"/>
    <property type="molecule type" value="Genomic_DNA"/>
</dbReference>
<feature type="transmembrane region" description="Helical" evidence="1">
    <location>
        <begin position="26"/>
        <end position="46"/>
    </location>
</feature>
<keyword evidence="1" id="KW-0472">Membrane</keyword>
<keyword evidence="1" id="KW-1133">Transmembrane helix</keyword>
<dbReference type="AlphaFoldDB" id="A0A8J3XNV7"/>
<proteinExistence type="predicted"/>
<keyword evidence="1" id="KW-0812">Transmembrane</keyword>
<keyword evidence="3" id="KW-1185">Reference proteome</keyword>
<evidence type="ECO:0000256" key="1">
    <source>
        <dbReference type="SAM" id="Phobius"/>
    </source>
</evidence>
<comment type="caution">
    <text evidence="2">The sequence shown here is derived from an EMBL/GenBank/DDBJ whole genome shotgun (WGS) entry which is preliminary data.</text>
</comment>
<name>A0A8J3XNV7_9ACTN</name>
<sequence length="69" mass="7042">MRGGGALQITYADRPGKAAKFAHKPANAVLLVVSALAELVVAWLGAAPRTVNALSSAGDPHIGRAGYVF</sequence>
<dbReference type="Proteomes" id="UP000644610">
    <property type="component" value="Unassembled WGS sequence"/>
</dbReference>
<evidence type="ECO:0000313" key="2">
    <source>
        <dbReference type="EMBL" id="GII48997.1"/>
    </source>
</evidence>
<gene>
    <name evidence="2" type="ORF">Psi02_54210</name>
</gene>
<dbReference type="RefSeq" id="WP_203978441.1">
    <property type="nucleotide sequence ID" value="NZ_BAAAKY010000051.1"/>
</dbReference>